<comment type="caution">
    <text evidence="1">The sequence shown here is derived from an EMBL/GenBank/DDBJ whole genome shotgun (WGS) entry which is preliminary data.</text>
</comment>
<reference evidence="1 2" key="1">
    <citation type="submission" date="2020-07" db="EMBL/GenBank/DDBJ databases">
        <title>Sequencing the genomes of 1000 actinobacteria strains.</title>
        <authorList>
            <person name="Klenk H.-P."/>
        </authorList>
    </citation>
    <scope>NUCLEOTIDE SEQUENCE [LARGE SCALE GENOMIC DNA]</scope>
    <source>
        <strain evidence="1 2">DSM 26487</strain>
    </source>
</reference>
<dbReference type="Proteomes" id="UP000564496">
    <property type="component" value="Unassembled WGS sequence"/>
</dbReference>
<gene>
    <name evidence="1" type="ORF">BJ988_000295</name>
</gene>
<protein>
    <recommendedName>
        <fullName evidence="3">DUF2000 domain-containing protein</fullName>
    </recommendedName>
</protein>
<dbReference type="EMBL" id="JACBZR010000001">
    <property type="protein sequence ID" value="NYI75647.1"/>
    <property type="molecule type" value="Genomic_DNA"/>
</dbReference>
<dbReference type="Gene3D" id="3.40.1490.10">
    <property type="entry name" value="Bit1"/>
    <property type="match status" value="1"/>
</dbReference>
<sequence length="160" mass="16770">MSAGVETATIGFAPDEIDQSANTRDVFYKWVVVVDQGLPAGRAVNAAVCVAGATTQRTTGLLGEDATDADGSAHPGLPWIGCTVLGAPSQRLTDIRRQAVAQPGVAVVDMPTQAQHTRVYDDYLFAVGTSRGADLSYSAISLFGPRRIVDKLVKGLSLLP</sequence>
<proteinExistence type="predicted"/>
<dbReference type="Pfam" id="PF09391">
    <property type="entry name" value="DUF2000"/>
    <property type="match status" value="1"/>
</dbReference>
<keyword evidence="2" id="KW-1185">Reference proteome</keyword>
<dbReference type="AlphaFoldDB" id="A0A7Z0DHK9"/>
<evidence type="ECO:0008006" key="3">
    <source>
        <dbReference type="Google" id="ProtNLM"/>
    </source>
</evidence>
<name>A0A7Z0DHK9_9ACTN</name>
<dbReference type="SUPFAM" id="SSF102462">
    <property type="entry name" value="Peptidyl-tRNA hydrolase II"/>
    <property type="match status" value="1"/>
</dbReference>
<organism evidence="1 2">
    <name type="scientific">Nocardioides panzhihuensis</name>
    <dbReference type="NCBI Taxonomy" id="860243"/>
    <lineage>
        <taxon>Bacteria</taxon>
        <taxon>Bacillati</taxon>
        <taxon>Actinomycetota</taxon>
        <taxon>Actinomycetes</taxon>
        <taxon>Propionibacteriales</taxon>
        <taxon>Nocardioidaceae</taxon>
        <taxon>Nocardioides</taxon>
    </lineage>
</organism>
<accession>A0A7Z0DHK9</accession>
<dbReference type="RefSeq" id="WP_179656348.1">
    <property type="nucleotide sequence ID" value="NZ_JACBZR010000001.1"/>
</dbReference>
<dbReference type="InterPro" id="IPR018988">
    <property type="entry name" value="DUF2000"/>
</dbReference>
<evidence type="ECO:0000313" key="1">
    <source>
        <dbReference type="EMBL" id="NYI75647.1"/>
    </source>
</evidence>
<evidence type="ECO:0000313" key="2">
    <source>
        <dbReference type="Proteomes" id="UP000564496"/>
    </source>
</evidence>
<dbReference type="InterPro" id="IPR023476">
    <property type="entry name" value="Pep_tRNA_hydro_II_dom_sf"/>
</dbReference>